<name>A0A376J154_ECOLX</name>
<evidence type="ECO:0000313" key="1">
    <source>
        <dbReference type="EMBL" id="STE54210.1"/>
    </source>
</evidence>
<accession>A0A376J154</accession>
<organism evidence="1 2">
    <name type="scientific">Escherichia coli</name>
    <dbReference type="NCBI Taxonomy" id="562"/>
    <lineage>
        <taxon>Bacteria</taxon>
        <taxon>Pseudomonadati</taxon>
        <taxon>Pseudomonadota</taxon>
        <taxon>Gammaproteobacteria</taxon>
        <taxon>Enterobacterales</taxon>
        <taxon>Enterobacteriaceae</taxon>
        <taxon>Escherichia</taxon>
    </lineage>
</organism>
<sequence length="42" mass="4788">MGMIGYFAEIDSEKINQLLESTEKPLMDNIHDTLSGLRRTGY</sequence>
<dbReference type="InterPro" id="IPR035944">
    <property type="entry name" value="YfbM-like_sf"/>
</dbReference>
<dbReference type="EMBL" id="UFZL01000001">
    <property type="protein sequence ID" value="STE54210.1"/>
    <property type="molecule type" value="Genomic_DNA"/>
</dbReference>
<evidence type="ECO:0000313" key="2">
    <source>
        <dbReference type="Proteomes" id="UP000255201"/>
    </source>
</evidence>
<gene>
    <name evidence="1" type="primary">yfbM_2</name>
    <name evidence="1" type="ORF">NCTC10764_00878</name>
</gene>
<dbReference type="Proteomes" id="UP000255201">
    <property type="component" value="Unassembled WGS sequence"/>
</dbReference>
<dbReference type="SUPFAM" id="SSF111069">
    <property type="entry name" value="Hypothetical protein yfbM"/>
    <property type="match status" value="1"/>
</dbReference>
<protein>
    <submittedName>
        <fullName evidence="1">Protein</fullName>
    </submittedName>
</protein>
<reference evidence="1 2" key="1">
    <citation type="submission" date="2018-06" db="EMBL/GenBank/DDBJ databases">
        <authorList>
            <consortium name="Pathogen Informatics"/>
            <person name="Doyle S."/>
        </authorList>
    </citation>
    <scope>NUCLEOTIDE SEQUENCE [LARGE SCALE GENOMIC DNA]</scope>
    <source>
        <strain evidence="1 2">NCTC10764</strain>
    </source>
</reference>
<proteinExistence type="predicted"/>
<dbReference type="AlphaFoldDB" id="A0A376J154"/>